<dbReference type="InterPro" id="IPR017896">
    <property type="entry name" value="4Fe4S_Fe-S-bd"/>
</dbReference>
<accession>A0A2H3NRE9</accession>
<dbReference type="SUPFAM" id="SSF50692">
    <property type="entry name" value="ADC-like"/>
    <property type="match status" value="1"/>
</dbReference>
<comment type="caution">
    <text evidence="3">The sequence shown here is derived from an EMBL/GenBank/DDBJ whole genome shotgun (WGS) entry which is preliminary data.</text>
</comment>
<evidence type="ECO:0000256" key="1">
    <source>
        <dbReference type="SAM" id="MobiDB-lite"/>
    </source>
</evidence>
<dbReference type="PANTHER" id="PTHR42783">
    <property type="entry name" value="GLUTAMATE SYNTHASE [NADPH] SMALL CHAIN"/>
    <property type="match status" value="1"/>
</dbReference>
<dbReference type="Gene3D" id="3.40.50.740">
    <property type="match status" value="1"/>
</dbReference>
<dbReference type="Proteomes" id="UP000221024">
    <property type="component" value="Unassembled WGS sequence"/>
</dbReference>
<dbReference type="InterPro" id="IPR009010">
    <property type="entry name" value="Asp_de-COase-like_dom_sf"/>
</dbReference>
<organism evidence="3 4">
    <name type="scientific">Longimonas halophila</name>
    <dbReference type="NCBI Taxonomy" id="1469170"/>
    <lineage>
        <taxon>Bacteria</taxon>
        <taxon>Pseudomonadati</taxon>
        <taxon>Rhodothermota</taxon>
        <taxon>Rhodothermia</taxon>
        <taxon>Rhodothermales</taxon>
        <taxon>Salisaetaceae</taxon>
        <taxon>Longimonas</taxon>
    </lineage>
</organism>
<keyword evidence="4" id="KW-1185">Reference proteome</keyword>
<feature type="region of interest" description="Disordered" evidence="1">
    <location>
        <begin position="116"/>
        <end position="145"/>
    </location>
</feature>
<evidence type="ECO:0000259" key="2">
    <source>
        <dbReference type="PROSITE" id="PS51379"/>
    </source>
</evidence>
<evidence type="ECO:0000313" key="4">
    <source>
        <dbReference type="Proteomes" id="UP000221024"/>
    </source>
</evidence>
<protein>
    <submittedName>
        <fullName evidence="3">Hydrogenase</fullName>
    </submittedName>
</protein>
<dbReference type="CDD" id="cd10551">
    <property type="entry name" value="PsrB"/>
    <property type="match status" value="1"/>
</dbReference>
<feature type="region of interest" description="Disordered" evidence="1">
    <location>
        <begin position="1"/>
        <end position="53"/>
    </location>
</feature>
<reference evidence="3 4" key="1">
    <citation type="submission" date="2017-10" db="EMBL/GenBank/DDBJ databases">
        <title>Draft genome of Longimonas halophila.</title>
        <authorList>
            <person name="Goh K.M."/>
            <person name="Shamsir M.S."/>
            <person name="Lim S.W."/>
        </authorList>
    </citation>
    <scope>NUCLEOTIDE SEQUENCE [LARGE SCALE GENOMIC DNA]</scope>
    <source>
        <strain evidence="3 4">KCTC 42399</strain>
    </source>
</reference>
<dbReference type="PANTHER" id="PTHR42783:SF3">
    <property type="entry name" value="GLUTAMATE SYNTHASE [NADPH] SMALL CHAIN-RELATED"/>
    <property type="match status" value="1"/>
</dbReference>
<name>A0A2H3NRE9_9BACT</name>
<dbReference type="AlphaFoldDB" id="A0A2H3NRE9"/>
<dbReference type="RefSeq" id="WP_098062720.1">
    <property type="nucleotide sequence ID" value="NZ_PDEP01000010.1"/>
</dbReference>
<dbReference type="Gene3D" id="3.30.70.20">
    <property type="match status" value="2"/>
</dbReference>
<sequence>MIELDVINDSEDLSGDGASGPHFWRSPAQMEAPAGTSTEDEFQDGTSQPPSGASRRQFLQLMGAAMAMGGLTACRRPVEKILPYARNPEEVIPGVPHEYATAMPFRGLVRPLLVKSNDGRPTKAEGNSEHPYSGGGVSPYEPASVLNLYDPDRSSRVRQDGSAASWGDFMRFCQSLGDDAEGQSVAVMAPPTSSPTMQAMRERLESRFADVQWISYAAEGDDPVAQGMQQAFGTALRPAYDFGAADVIVSLDADFLDGTAPNFLHNTATFAEHRTVSDPSDDMSRLYAVESSYTTTGGIADNRLRMQARRISHLATALASALGVDVAPTGTLSQQEQTYVDAIAEDLQNAGPQSVVLAGETQPPAVHALAMAINEQLGSLGEVVTFFDTENEAPSLQSEALSDLVEAMSSRSVDMLLMLDVNPVYSAPAELGFEEAMRQVPTTVHVSQHVDETARAANWHVPEAHYLEAWGDGRTYDGTLSIIQPLIDPLYEDAHSLPEVVNALATGTDTAGYDLVREVWRGQIDQNFEDTWRRTLHDGYLADSQYATTTPESVSLPESIDTYSEDGYEVVTRLDPTLLDGRFSNNAWMQELPDPITKIVWDNVALMSPATAEELGVEVTYDAGVFRADEVEIAANGTSVTLPAWIQPGFPDGSIGLTMGYGRALVTRRSRRQTPFWNTDDYTDIYGDGPLAGGIEDDGTPYEPVGTNVAPLRSNNGRITTGASVTRVGSGYKIVSTQEHGSMEGRPLARWSTLDEFREEPGEIKEMGQPVPGPEDSYEDYPELWEDNHPSEQPAMKDSPYYDNQWGMVIDLNTCMGCNACVVACTSENNVQVVGKEEVGNGRHMYWMRMDRYYVSEDPDDESPDMVTQPVTCHHCENAPCESVCPVAATVHSPDGTNQMVYNRCIGTRYCSNNCPYKVRRFNYYNWVGTLPDQVQMAQNPNVTVRSRGVMEKCTFCIHRVRGSQRQARNEDRPLQTDEVQTACQQACPTNAITFGDLNDPESELVAKRENPRRYEMLDYLNTKPRLSYLGRVRNPNPRLESAEASADAA</sequence>
<dbReference type="SUPFAM" id="SSF53706">
    <property type="entry name" value="Formate dehydrogenase/DMSO reductase, domains 1-3"/>
    <property type="match status" value="1"/>
</dbReference>
<dbReference type="SUPFAM" id="SSF54862">
    <property type="entry name" value="4Fe-4S ferredoxins"/>
    <property type="match status" value="1"/>
</dbReference>
<dbReference type="Gene3D" id="3.30.2070.10">
    <property type="entry name" value="Formate dehydrogenase/DMSO reductase"/>
    <property type="match status" value="1"/>
</dbReference>
<gene>
    <name evidence="3" type="ORF">CRI93_11155</name>
</gene>
<evidence type="ECO:0000313" key="3">
    <source>
        <dbReference type="EMBL" id="PEN06031.1"/>
    </source>
</evidence>
<feature type="domain" description="4Fe-4S ferredoxin-type" evidence="2">
    <location>
        <begin position="896"/>
        <end position="925"/>
    </location>
</feature>
<dbReference type="EMBL" id="PDEP01000010">
    <property type="protein sequence ID" value="PEN06031.1"/>
    <property type="molecule type" value="Genomic_DNA"/>
</dbReference>
<dbReference type="CDD" id="cd02784">
    <property type="entry name" value="MopB_CT_PHLH"/>
    <property type="match status" value="1"/>
</dbReference>
<feature type="compositionally biased region" description="Basic and acidic residues" evidence="1">
    <location>
        <begin position="117"/>
        <end position="128"/>
    </location>
</feature>
<feature type="domain" description="4Fe-4S ferredoxin-type" evidence="2">
    <location>
        <begin position="806"/>
        <end position="836"/>
    </location>
</feature>
<proteinExistence type="predicted"/>
<dbReference type="OrthoDB" id="9779457at2"/>
<dbReference type="PROSITE" id="PS51379">
    <property type="entry name" value="4FE4S_FER_2"/>
    <property type="match status" value="2"/>
</dbReference>
<feature type="compositionally biased region" description="Acidic residues" evidence="1">
    <location>
        <begin position="1"/>
        <end position="14"/>
    </location>
</feature>
<dbReference type="Pfam" id="PF13247">
    <property type="entry name" value="Fer4_11"/>
    <property type="match status" value="1"/>
</dbReference>